<proteinExistence type="predicted"/>
<feature type="compositionally biased region" description="Gly residues" evidence="1">
    <location>
        <begin position="420"/>
        <end position="456"/>
    </location>
</feature>
<feature type="region of interest" description="Disordered" evidence="1">
    <location>
        <begin position="419"/>
        <end position="456"/>
    </location>
</feature>
<dbReference type="InterPro" id="IPR011050">
    <property type="entry name" value="Pectin_lyase_fold/virulence"/>
</dbReference>
<evidence type="ECO:0000256" key="1">
    <source>
        <dbReference type="SAM" id="MobiDB-lite"/>
    </source>
</evidence>
<evidence type="ECO:0008006" key="4">
    <source>
        <dbReference type="Google" id="ProtNLM"/>
    </source>
</evidence>
<gene>
    <name evidence="2" type="ORF">POL72_23495</name>
</gene>
<protein>
    <recommendedName>
        <fullName evidence="4">PGRS family protein</fullName>
    </recommendedName>
</protein>
<feature type="compositionally biased region" description="Gly residues" evidence="1">
    <location>
        <begin position="333"/>
        <end position="351"/>
    </location>
</feature>
<dbReference type="EMBL" id="JAQNDK010000002">
    <property type="protein sequence ID" value="MDC0680723.1"/>
    <property type="molecule type" value="Genomic_DNA"/>
</dbReference>
<evidence type="ECO:0000313" key="2">
    <source>
        <dbReference type="EMBL" id="MDC0680723.1"/>
    </source>
</evidence>
<comment type="caution">
    <text evidence="2">The sequence shown here is derived from an EMBL/GenBank/DDBJ whole genome shotgun (WGS) entry which is preliminary data.</text>
</comment>
<sequence length="529" mass="50343">MKRNRVRGQLCSLGLVVCTVGCDTVWSNVAEDCEVTLSCDHHRGLWDGTGGGVPNPECEADPTKDASTVTDECAVFASANAAPGGDGTKEKPYASLAEAIANAHGKRVLACMSGAFAESVTIEAGVEVIGGFDCDAAWMWSEAARSAIEGPPDQIALTLGEGANGAKVRSFAVRAASTTKAGGSSIGVAVADIGAELAQVEVTASDGMDGADGKIPIERPYTGASGSTNTASFACIMDVSVYGGDPGVTLCEDGETRGGEGGLGGIPGMGDDNGRPGQAGTPLPDPILPDSPGLGGMGQTETSECEQGQPGRDGASDAHGRAGRATTLALTGITGGDGAPGITGKKGQGGGGGGGAKAGYYCGNPRSPVEASGASGGGGGAGGCGGKGGGGGQAGGSSIGILSLGTKLELTEVTVAVGKAGNGGKGGLGRPGASGGSGGTAGDAGPLGGSGCDGGRGGTGGRGGLGGGGRGGHAVGIAYAAAPSAAVELKDFKKGAAGDGGQLGFGDNAGMPGVSAACWSFGGNESCGQ</sequence>
<accession>A0ABT5C4Y9</accession>
<dbReference type="Proteomes" id="UP001217485">
    <property type="component" value="Unassembled WGS sequence"/>
</dbReference>
<dbReference type="SUPFAM" id="SSF51126">
    <property type="entry name" value="Pectin lyase-like"/>
    <property type="match status" value="1"/>
</dbReference>
<feature type="region of interest" description="Disordered" evidence="1">
    <location>
        <begin position="257"/>
        <end position="351"/>
    </location>
</feature>
<evidence type="ECO:0000313" key="3">
    <source>
        <dbReference type="Proteomes" id="UP001217485"/>
    </source>
</evidence>
<organism evidence="2 3">
    <name type="scientific">Sorangium atrum</name>
    <dbReference type="NCBI Taxonomy" id="2995308"/>
    <lineage>
        <taxon>Bacteria</taxon>
        <taxon>Pseudomonadati</taxon>
        <taxon>Myxococcota</taxon>
        <taxon>Polyangia</taxon>
        <taxon>Polyangiales</taxon>
        <taxon>Polyangiaceae</taxon>
        <taxon>Sorangium</taxon>
    </lineage>
</organism>
<keyword evidence="3" id="KW-1185">Reference proteome</keyword>
<name>A0ABT5C4Y9_9BACT</name>
<dbReference type="RefSeq" id="WP_272097751.1">
    <property type="nucleotide sequence ID" value="NZ_JAQNDK010000002.1"/>
</dbReference>
<feature type="compositionally biased region" description="Low complexity" evidence="1">
    <location>
        <begin position="323"/>
        <end position="332"/>
    </location>
</feature>
<feature type="compositionally biased region" description="Gly residues" evidence="1">
    <location>
        <begin position="259"/>
        <end position="268"/>
    </location>
</feature>
<reference evidence="2 3" key="1">
    <citation type="submission" date="2023-01" db="EMBL/GenBank/DDBJ databases">
        <title>Minimal conservation of predation-associated metabolite biosynthetic gene clusters underscores biosynthetic potential of Myxococcota including descriptions for ten novel species: Archangium lansinium sp. nov., Myxococcus landrumus sp. nov., Nannocystis bai.</title>
        <authorList>
            <person name="Ahearne A."/>
            <person name="Stevens C."/>
            <person name="Dowd S."/>
        </authorList>
    </citation>
    <scope>NUCLEOTIDE SEQUENCE [LARGE SCALE GENOMIC DNA]</scope>
    <source>
        <strain evidence="2 3">WIWO2</strain>
    </source>
</reference>